<comment type="caution">
    <text evidence="3">The sequence shown here is derived from an EMBL/GenBank/DDBJ whole genome shotgun (WGS) entry which is preliminary data.</text>
</comment>
<dbReference type="AlphaFoldDB" id="A0A1Q9EPU2"/>
<name>A0A1Q9EPU2_SYMMI</name>
<evidence type="ECO:0000313" key="4">
    <source>
        <dbReference type="Proteomes" id="UP000186817"/>
    </source>
</evidence>
<feature type="transmembrane region" description="Helical" evidence="2">
    <location>
        <begin position="581"/>
        <end position="601"/>
    </location>
</feature>
<evidence type="ECO:0000256" key="1">
    <source>
        <dbReference type="SAM" id="MobiDB-lite"/>
    </source>
</evidence>
<reference evidence="3 4" key="1">
    <citation type="submission" date="2016-02" db="EMBL/GenBank/DDBJ databases">
        <title>Genome analysis of coral dinoflagellate symbionts highlights evolutionary adaptations to a symbiotic lifestyle.</title>
        <authorList>
            <person name="Aranda M."/>
            <person name="Li Y."/>
            <person name="Liew Y.J."/>
            <person name="Baumgarten S."/>
            <person name="Simakov O."/>
            <person name="Wilson M."/>
            <person name="Piel J."/>
            <person name="Ashoor H."/>
            <person name="Bougouffa S."/>
            <person name="Bajic V.B."/>
            <person name="Ryu T."/>
            <person name="Ravasi T."/>
            <person name="Bayer T."/>
            <person name="Micklem G."/>
            <person name="Kim H."/>
            <person name="Bhak J."/>
            <person name="Lajeunesse T.C."/>
            <person name="Voolstra C.R."/>
        </authorList>
    </citation>
    <scope>NUCLEOTIDE SEQUENCE [LARGE SCALE GENOMIC DNA]</scope>
    <source>
        <strain evidence="3 4">CCMP2467</strain>
    </source>
</reference>
<organism evidence="3 4">
    <name type="scientific">Symbiodinium microadriaticum</name>
    <name type="common">Dinoflagellate</name>
    <name type="synonym">Zooxanthella microadriatica</name>
    <dbReference type="NCBI Taxonomy" id="2951"/>
    <lineage>
        <taxon>Eukaryota</taxon>
        <taxon>Sar</taxon>
        <taxon>Alveolata</taxon>
        <taxon>Dinophyceae</taxon>
        <taxon>Suessiales</taxon>
        <taxon>Symbiodiniaceae</taxon>
        <taxon>Symbiodinium</taxon>
    </lineage>
</organism>
<accession>A0A1Q9EPU2</accession>
<feature type="region of interest" description="Disordered" evidence="1">
    <location>
        <begin position="34"/>
        <end position="59"/>
    </location>
</feature>
<dbReference type="OrthoDB" id="437623at2759"/>
<keyword evidence="2" id="KW-0812">Transmembrane</keyword>
<feature type="transmembrane region" description="Helical" evidence="2">
    <location>
        <begin position="744"/>
        <end position="766"/>
    </location>
</feature>
<keyword evidence="2" id="KW-0472">Membrane</keyword>
<dbReference type="EMBL" id="LSRX01000096">
    <property type="protein sequence ID" value="OLQ09459.1"/>
    <property type="molecule type" value="Genomic_DNA"/>
</dbReference>
<dbReference type="PANTHER" id="PTHR11319:SF35">
    <property type="entry name" value="OUTER MEMBRANE PROTEIN PMPC-RELATED"/>
    <property type="match status" value="1"/>
</dbReference>
<evidence type="ECO:0000313" key="3">
    <source>
        <dbReference type="EMBL" id="OLQ09459.1"/>
    </source>
</evidence>
<proteinExistence type="predicted"/>
<feature type="transmembrane region" description="Helical" evidence="2">
    <location>
        <begin position="481"/>
        <end position="501"/>
    </location>
</feature>
<dbReference type="Proteomes" id="UP000186817">
    <property type="component" value="Unassembled WGS sequence"/>
</dbReference>
<protein>
    <submittedName>
        <fullName evidence="3">Uncharacterized protein</fullName>
    </submittedName>
</protein>
<dbReference type="PANTHER" id="PTHR11319">
    <property type="entry name" value="G PROTEIN-COUPLED RECEPTOR-RELATED"/>
    <property type="match status" value="1"/>
</dbReference>
<sequence length="876" mass="98754">MAKHEKGQDEESVSANPHIRYGLVGAFRVPRSALEGIPKGQKDQEEAGPEGVGALPDDIDLEEYVPSEDEAVAGELQVRHESEFGFEEASADQIASTVRALECEEKQPSEECPLWSDDHLPEDERDQAEYFEDLSSPVDHAVLRYFVGLKSKSGPDVTAAIQQMVLEINKKFPVRQFDSSILWRLINKEMGWQKGLSELAMPVLQEEEGTEPLPSIDELAEGAEDVRNEWHTKNYVLCIPGAFELQVVEFDARKPHAVKRYPDWRLIYTSDSAQLGFQGDSAQLGFQGQRGMNEEYASYALYMQSLWEEDEGNDDHEVKRHLMKWKEATEIEVETNLWHLLDEFGTLRGYAIVYVDDIMVLASKEDAEEWVKEFPPQEDYEPDVLRIALGMVCLARRHQQVADEQNKHVLQTLSGLREAIAQNFQYLQILSIVSLFKVRWPPLLSEIWAFVRGITAELITIPSLGCVLPHPSSFNEMLARYLIPVLLAAMTLLSWLSVRLVRKGLRACGGPKSLVASLDVRGIQMLELLVLTGCLFYSLIVRNGFIVFTCSTGPNGISSVVIYPHIDCPSSGADLSDWMQLLPFALTYNLVFSLGFTFLVFHAARKVAEHLVRTNFQDRGPWHFVATEFRDTYIWWLFLKMMKDLQINILAAVFTNLGSIQLLTTALVSTLYGYLCAHHHPFRDPMNNLLEVWCSLSIAGICFFASGMGFAYDAEDDYAETALETQELGEDGTLRAQILLGFQLISFAGGFGILFLQLFGVAPGVAKRIPQSLRLRKEHKKIDCRVKAPFTGKPCIADAMHGTYSTAGISRGRTEAAIRKDLDHWWEIEGKDLLTSHRDVEEMADDEEDPGDWCQELLPQVLLKSTNSKRETPLHG</sequence>
<keyword evidence="4" id="KW-1185">Reference proteome</keyword>
<keyword evidence="2" id="KW-1133">Transmembrane helix</keyword>
<evidence type="ECO:0000256" key="2">
    <source>
        <dbReference type="SAM" id="Phobius"/>
    </source>
</evidence>
<gene>
    <name evidence="3" type="ORF">AK812_SmicGene6936</name>
</gene>
<feature type="transmembrane region" description="Helical" evidence="2">
    <location>
        <begin position="689"/>
        <end position="712"/>
    </location>
</feature>